<gene>
    <name evidence="1" type="ORF">Tco_1080041</name>
</gene>
<keyword evidence="2" id="KW-1185">Reference proteome</keyword>
<comment type="caution">
    <text evidence="1">The sequence shown here is derived from an EMBL/GenBank/DDBJ whole genome shotgun (WGS) entry which is preliminary data.</text>
</comment>
<accession>A0ABQ5HUM6</accession>
<feature type="non-terminal residue" evidence="1">
    <location>
        <position position="1"/>
    </location>
</feature>
<proteinExistence type="predicted"/>
<evidence type="ECO:0000313" key="1">
    <source>
        <dbReference type="EMBL" id="GJT91196.1"/>
    </source>
</evidence>
<protein>
    <recommendedName>
        <fullName evidence="3">RNA-directed DNA polymerase, eukaryota</fullName>
    </recommendedName>
</protein>
<organism evidence="1 2">
    <name type="scientific">Tanacetum coccineum</name>
    <dbReference type="NCBI Taxonomy" id="301880"/>
    <lineage>
        <taxon>Eukaryota</taxon>
        <taxon>Viridiplantae</taxon>
        <taxon>Streptophyta</taxon>
        <taxon>Embryophyta</taxon>
        <taxon>Tracheophyta</taxon>
        <taxon>Spermatophyta</taxon>
        <taxon>Magnoliopsida</taxon>
        <taxon>eudicotyledons</taxon>
        <taxon>Gunneridae</taxon>
        <taxon>Pentapetalae</taxon>
        <taxon>asterids</taxon>
        <taxon>campanulids</taxon>
        <taxon>Asterales</taxon>
        <taxon>Asteraceae</taxon>
        <taxon>Asteroideae</taxon>
        <taxon>Anthemideae</taxon>
        <taxon>Anthemidinae</taxon>
        <taxon>Tanacetum</taxon>
    </lineage>
</organism>
<reference evidence="1" key="2">
    <citation type="submission" date="2022-01" db="EMBL/GenBank/DDBJ databases">
        <authorList>
            <person name="Yamashiro T."/>
            <person name="Shiraishi A."/>
            <person name="Satake H."/>
            <person name="Nakayama K."/>
        </authorList>
    </citation>
    <scope>NUCLEOTIDE SEQUENCE</scope>
</reference>
<reference evidence="1" key="1">
    <citation type="journal article" date="2022" name="Int. J. Mol. Sci.">
        <title>Draft Genome of Tanacetum Coccineum: Genomic Comparison of Closely Related Tanacetum-Family Plants.</title>
        <authorList>
            <person name="Yamashiro T."/>
            <person name="Shiraishi A."/>
            <person name="Nakayama K."/>
            <person name="Satake H."/>
        </authorList>
    </citation>
    <scope>NUCLEOTIDE SEQUENCE</scope>
</reference>
<dbReference type="EMBL" id="BQNB010019996">
    <property type="protein sequence ID" value="GJT91196.1"/>
    <property type="molecule type" value="Genomic_DNA"/>
</dbReference>
<sequence>VAEALPDVRVTVIDCLWSDHNPILLHVSKSDFGLAPFKIFHSWLLRDSFDEVTKTKLPKLEENNFRRKLLSHEKIQEKIEAGSTNDDDSDSRIKLLQEVDIFVTFESSDLFQNTREEFLNFFKEKFKDYDSNVEFPLFANSSGLCALNRDSLETSISLEEVKNEVWDCGSSKAPGPDGFSFAFVKKY</sequence>
<name>A0ABQ5HUM6_9ASTR</name>
<evidence type="ECO:0000313" key="2">
    <source>
        <dbReference type="Proteomes" id="UP001151760"/>
    </source>
</evidence>
<dbReference type="Proteomes" id="UP001151760">
    <property type="component" value="Unassembled WGS sequence"/>
</dbReference>
<evidence type="ECO:0008006" key="3">
    <source>
        <dbReference type="Google" id="ProtNLM"/>
    </source>
</evidence>